<accession>D5ADP3</accession>
<dbReference type="EMBL" id="BT124412">
    <property type="protein sequence ID" value="ADE77662.1"/>
    <property type="molecule type" value="mRNA"/>
</dbReference>
<protein>
    <submittedName>
        <fullName evidence="2">Uncharacterized protein</fullName>
    </submittedName>
</protein>
<evidence type="ECO:0000256" key="1">
    <source>
        <dbReference type="SAM" id="MobiDB-lite"/>
    </source>
</evidence>
<dbReference type="AlphaFoldDB" id="D5ADP3"/>
<feature type="region of interest" description="Disordered" evidence="1">
    <location>
        <begin position="1"/>
        <end position="28"/>
    </location>
</feature>
<name>D5ADP3_PICSI</name>
<reference evidence="2" key="1">
    <citation type="submission" date="2010-04" db="EMBL/GenBank/DDBJ databases">
        <authorList>
            <person name="Reid K.E."/>
            <person name="Liao N."/>
            <person name="Chan S."/>
            <person name="Docking R."/>
            <person name="Taylor G."/>
            <person name="Moore R."/>
            <person name="Mayo M."/>
            <person name="Munro S."/>
            <person name="King J."/>
            <person name="Yanchuk A."/>
            <person name="Holt R."/>
            <person name="Jones S."/>
            <person name="Marra M."/>
            <person name="Ritland C.E."/>
            <person name="Ritland K."/>
            <person name="Bohlmann J."/>
        </authorList>
    </citation>
    <scope>NUCLEOTIDE SEQUENCE</scope>
    <source>
        <tissue evidence="2">Bud</tissue>
    </source>
</reference>
<evidence type="ECO:0000313" key="2">
    <source>
        <dbReference type="EMBL" id="ADE77662.1"/>
    </source>
</evidence>
<sequence length="60" mass="6499">MEDKEETFASIAGEGRKVQGRNNTMASLPRKRGAIQKQIFNSILVSLKAFKGSSSDSVPS</sequence>
<organism evidence="2">
    <name type="scientific">Picea sitchensis</name>
    <name type="common">Sitka spruce</name>
    <name type="synonym">Pinus sitchensis</name>
    <dbReference type="NCBI Taxonomy" id="3332"/>
    <lineage>
        <taxon>Eukaryota</taxon>
        <taxon>Viridiplantae</taxon>
        <taxon>Streptophyta</taxon>
        <taxon>Embryophyta</taxon>
        <taxon>Tracheophyta</taxon>
        <taxon>Spermatophyta</taxon>
        <taxon>Pinopsida</taxon>
        <taxon>Pinidae</taxon>
        <taxon>Conifers I</taxon>
        <taxon>Pinales</taxon>
        <taxon>Pinaceae</taxon>
        <taxon>Picea</taxon>
    </lineage>
</organism>
<proteinExistence type="evidence at transcript level"/>